<keyword evidence="5" id="KW-1185">Reference proteome</keyword>
<dbReference type="AlphaFoldDB" id="A0A8H6NDD9"/>
<dbReference type="InterPro" id="IPR023214">
    <property type="entry name" value="HAD_sf"/>
</dbReference>
<dbReference type="Pfam" id="PF00702">
    <property type="entry name" value="Hydrolase"/>
    <property type="match status" value="1"/>
</dbReference>
<protein>
    <submittedName>
        <fullName evidence="4">Had-superfamily subfamily variant 1</fullName>
    </submittedName>
</protein>
<dbReference type="InterPro" id="IPR006439">
    <property type="entry name" value="HAD-SF_hydro_IA"/>
</dbReference>
<keyword evidence="3" id="KW-0460">Magnesium</keyword>
<dbReference type="GO" id="GO:0044281">
    <property type="term" value="P:small molecule metabolic process"/>
    <property type="evidence" value="ECO:0007669"/>
    <property type="project" value="UniProtKB-ARBA"/>
</dbReference>
<dbReference type="OrthoDB" id="444127at2759"/>
<comment type="caution">
    <text evidence="4">The sequence shown here is derived from an EMBL/GenBank/DDBJ whole genome shotgun (WGS) entry which is preliminary data.</text>
</comment>
<sequence>MSLLIRSRFEFLRKFDAEELINIYDASLRRAYDDYLEHKITAEFREVYKQAYRGSRRATRGGIEALAFLREHGYRIAIVTNGQLEDQTEKAKAIGVSHLVDQIITSEEAGCCKPDKRMFDMAMEALGASPENTHMVGDNAEADIKGGLDAGLQAILYSPGSEDEERELFGTTVPVLDSMYDLTNLLTGGFPEFEPRIYY</sequence>
<dbReference type="InterPro" id="IPR051400">
    <property type="entry name" value="HAD-like_hydrolase"/>
</dbReference>
<dbReference type="NCBIfam" id="TIGR01509">
    <property type="entry name" value="HAD-SF-IA-v3"/>
    <property type="match status" value="1"/>
</dbReference>
<dbReference type="Gene3D" id="3.40.50.1000">
    <property type="entry name" value="HAD superfamily/HAD-like"/>
    <property type="match status" value="1"/>
</dbReference>
<evidence type="ECO:0000256" key="3">
    <source>
        <dbReference type="ARBA" id="ARBA00022842"/>
    </source>
</evidence>
<organism evidence="4 5">
    <name type="scientific">Colletotrichum musicola</name>
    <dbReference type="NCBI Taxonomy" id="2175873"/>
    <lineage>
        <taxon>Eukaryota</taxon>
        <taxon>Fungi</taxon>
        <taxon>Dikarya</taxon>
        <taxon>Ascomycota</taxon>
        <taxon>Pezizomycotina</taxon>
        <taxon>Sordariomycetes</taxon>
        <taxon>Hypocreomycetidae</taxon>
        <taxon>Glomerellales</taxon>
        <taxon>Glomerellaceae</taxon>
        <taxon>Colletotrichum</taxon>
        <taxon>Colletotrichum orchidearum species complex</taxon>
    </lineage>
</organism>
<accession>A0A8H6NDD9</accession>
<dbReference type="SUPFAM" id="SSF56784">
    <property type="entry name" value="HAD-like"/>
    <property type="match status" value="1"/>
</dbReference>
<dbReference type="PRINTS" id="PR00413">
    <property type="entry name" value="HADHALOGNASE"/>
</dbReference>
<dbReference type="PANTHER" id="PTHR46470">
    <property type="entry name" value="N-ACYLNEURAMINATE-9-PHOSPHATASE"/>
    <property type="match status" value="1"/>
</dbReference>
<dbReference type="NCBIfam" id="TIGR01549">
    <property type="entry name" value="HAD-SF-IA-v1"/>
    <property type="match status" value="1"/>
</dbReference>
<evidence type="ECO:0000256" key="2">
    <source>
        <dbReference type="ARBA" id="ARBA00022801"/>
    </source>
</evidence>
<gene>
    <name evidence="4" type="ORF">CMUS01_08565</name>
</gene>
<dbReference type="Proteomes" id="UP000639643">
    <property type="component" value="Unassembled WGS sequence"/>
</dbReference>
<reference evidence="4" key="1">
    <citation type="journal article" date="2020" name="Phytopathology">
        <title>Genome Sequence Resources of Colletotrichum truncatum, C. plurivorum, C. musicola, and C. sojae: Four Species Pathogenic to Soybean (Glycine max).</title>
        <authorList>
            <person name="Rogerio F."/>
            <person name="Boufleur T.R."/>
            <person name="Ciampi-Guillardi M."/>
            <person name="Sukno S.A."/>
            <person name="Thon M.R."/>
            <person name="Massola Junior N.S."/>
            <person name="Baroncelli R."/>
        </authorList>
    </citation>
    <scope>NUCLEOTIDE SEQUENCE</scope>
    <source>
        <strain evidence="4">LFN0074</strain>
    </source>
</reference>
<name>A0A8H6NDD9_9PEZI</name>
<keyword evidence="2" id="KW-0378">Hydrolase</keyword>
<evidence type="ECO:0000313" key="5">
    <source>
        <dbReference type="Proteomes" id="UP000639643"/>
    </source>
</evidence>
<dbReference type="InterPro" id="IPR036412">
    <property type="entry name" value="HAD-like_sf"/>
</dbReference>
<evidence type="ECO:0000313" key="4">
    <source>
        <dbReference type="EMBL" id="KAF6828466.1"/>
    </source>
</evidence>
<dbReference type="NCBIfam" id="TIGR01662">
    <property type="entry name" value="HAD-SF-IIIA"/>
    <property type="match status" value="1"/>
</dbReference>
<dbReference type="InterPro" id="IPR006549">
    <property type="entry name" value="HAD-SF_hydro_IIIA"/>
</dbReference>
<proteinExistence type="predicted"/>
<dbReference type="EMBL" id="WIGM01000337">
    <property type="protein sequence ID" value="KAF6828466.1"/>
    <property type="molecule type" value="Genomic_DNA"/>
</dbReference>
<dbReference type="GO" id="GO:0016791">
    <property type="term" value="F:phosphatase activity"/>
    <property type="evidence" value="ECO:0007669"/>
    <property type="project" value="UniProtKB-ARBA"/>
</dbReference>
<evidence type="ECO:0000256" key="1">
    <source>
        <dbReference type="ARBA" id="ARBA00001946"/>
    </source>
</evidence>
<comment type="cofactor">
    <cofactor evidence="1">
        <name>Mg(2+)</name>
        <dbReference type="ChEBI" id="CHEBI:18420"/>
    </cofactor>
</comment>